<dbReference type="PANTHER" id="PTHR24300">
    <property type="entry name" value="CYTOCHROME P450 508A4-RELATED"/>
    <property type="match status" value="1"/>
</dbReference>
<evidence type="ECO:0000256" key="1">
    <source>
        <dbReference type="ARBA" id="ARBA00010617"/>
    </source>
</evidence>
<sequence>MSSIDSLAVNLISELVTYFYQHYIFATVLFLITYWILVCLLKPRNLPPGPINIPFFGGSWILTSNPYNDFERLWKKYGNLVSVYVGNKLMIYIFSKRLIKEVYISRGDDFQARVTEDLPFEDVLFHQPYGEAWKKSKKVIVQLHKKFIMNNIENEALKSLEDLSWELQQTQSKLVNPKNLLRQFHTQIIFSLYFNERKPIDDTELKEVGSLMSQVYTATSVHYNSWVLFVPFSSLIFRRALNKPSVVVSKLRRHYEVRYEERLSRIEGKNPSEASDIMEALMIELGDLTKIQIIDTMIILSIDAIHSQTIALQTCLLYLAYYPKLQGEIHDLLDKSTDNQPPNLTHRQDLVLIDALYLETLRTDDILSESSSHRPIKDTTLEGYNIPKNAILVPVSSSIHFDDGIYPNSEKFDPKRFIKDGKLSFKRDEYLSFGIGPRSCTGEQFSRTVVFLTIARLLHQFRISLSMKDYFNEKQLKTTEYFDNSLLDVSLVFSPRR</sequence>
<dbReference type="GO" id="GO:0004497">
    <property type="term" value="F:monooxygenase activity"/>
    <property type="evidence" value="ECO:0007669"/>
    <property type="project" value="InterPro"/>
</dbReference>
<dbReference type="OrthoDB" id="1055148at2759"/>
<comment type="cofactor">
    <cofactor evidence="4">
        <name>heme</name>
        <dbReference type="ChEBI" id="CHEBI:30413"/>
    </cofactor>
</comment>
<dbReference type="SUPFAM" id="SSF48264">
    <property type="entry name" value="Cytochrome P450"/>
    <property type="match status" value="1"/>
</dbReference>
<name>A0A7I8V9U9_9ANNE</name>
<keyword evidence="3 4" id="KW-0408">Iron</keyword>
<keyword evidence="7" id="KW-1185">Reference proteome</keyword>
<dbReference type="Pfam" id="PF00067">
    <property type="entry name" value="p450"/>
    <property type="match status" value="1"/>
</dbReference>
<dbReference type="GO" id="GO:0020037">
    <property type="term" value="F:heme binding"/>
    <property type="evidence" value="ECO:0007669"/>
    <property type="project" value="InterPro"/>
</dbReference>
<dbReference type="InterPro" id="IPR050182">
    <property type="entry name" value="Cytochrome_P450_fam2"/>
</dbReference>
<dbReference type="AlphaFoldDB" id="A0A7I8V9U9"/>
<dbReference type="Gene3D" id="1.10.630.10">
    <property type="entry name" value="Cytochrome P450"/>
    <property type="match status" value="1"/>
</dbReference>
<evidence type="ECO:0000256" key="4">
    <source>
        <dbReference type="PIRSR" id="PIRSR602401-1"/>
    </source>
</evidence>
<comment type="similarity">
    <text evidence="1">Belongs to the cytochrome P450 family.</text>
</comment>
<protein>
    <submittedName>
        <fullName evidence="6">DgyrCDS1668</fullName>
    </submittedName>
</protein>
<keyword evidence="4" id="KW-0349">Heme</keyword>
<proteinExistence type="inferred from homology"/>
<feature type="binding site" description="axial binding residue" evidence="4">
    <location>
        <position position="440"/>
    </location>
    <ligand>
        <name>heme</name>
        <dbReference type="ChEBI" id="CHEBI:30413"/>
    </ligand>
    <ligandPart>
        <name>Fe</name>
        <dbReference type="ChEBI" id="CHEBI:18248"/>
    </ligandPart>
</feature>
<dbReference type="PRINTS" id="PR00463">
    <property type="entry name" value="EP450I"/>
</dbReference>
<dbReference type="Proteomes" id="UP000549394">
    <property type="component" value="Unassembled WGS sequence"/>
</dbReference>
<keyword evidence="5" id="KW-0472">Membrane</keyword>
<dbReference type="GO" id="GO:0005506">
    <property type="term" value="F:iron ion binding"/>
    <property type="evidence" value="ECO:0007669"/>
    <property type="project" value="InterPro"/>
</dbReference>
<gene>
    <name evidence="6" type="ORF">DGYR_LOCUS1585</name>
</gene>
<dbReference type="EMBL" id="CAJFCJ010000002">
    <property type="protein sequence ID" value="CAD5112446.1"/>
    <property type="molecule type" value="Genomic_DNA"/>
</dbReference>
<organism evidence="6 7">
    <name type="scientific">Dimorphilus gyrociliatus</name>
    <dbReference type="NCBI Taxonomy" id="2664684"/>
    <lineage>
        <taxon>Eukaryota</taxon>
        <taxon>Metazoa</taxon>
        <taxon>Spiralia</taxon>
        <taxon>Lophotrochozoa</taxon>
        <taxon>Annelida</taxon>
        <taxon>Polychaeta</taxon>
        <taxon>Polychaeta incertae sedis</taxon>
        <taxon>Dinophilidae</taxon>
        <taxon>Dimorphilus</taxon>
    </lineage>
</organism>
<evidence type="ECO:0000256" key="3">
    <source>
        <dbReference type="ARBA" id="ARBA00023004"/>
    </source>
</evidence>
<dbReference type="InterPro" id="IPR036396">
    <property type="entry name" value="Cyt_P450_sf"/>
</dbReference>
<dbReference type="InterPro" id="IPR002401">
    <property type="entry name" value="Cyt_P450_E_grp-I"/>
</dbReference>
<evidence type="ECO:0000313" key="6">
    <source>
        <dbReference type="EMBL" id="CAD5112446.1"/>
    </source>
</evidence>
<accession>A0A7I8V9U9</accession>
<keyword evidence="5" id="KW-0812">Transmembrane</keyword>
<dbReference type="GO" id="GO:0016705">
    <property type="term" value="F:oxidoreductase activity, acting on paired donors, with incorporation or reduction of molecular oxygen"/>
    <property type="evidence" value="ECO:0007669"/>
    <property type="project" value="InterPro"/>
</dbReference>
<keyword evidence="2 4" id="KW-0479">Metal-binding</keyword>
<evidence type="ECO:0000256" key="5">
    <source>
        <dbReference type="SAM" id="Phobius"/>
    </source>
</evidence>
<reference evidence="6 7" key="1">
    <citation type="submission" date="2020-08" db="EMBL/GenBank/DDBJ databases">
        <authorList>
            <person name="Hejnol A."/>
        </authorList>
    </citation>
    <scope>NUCLEOTIDE SEQUENCE [LARGE SCALE GENOMIC DNA]</scope>
</reference>
<evidence type="ECO:0000313" key="7">
    <source>
        <dbReference type="Proteomes" id="UP000549394"/>
    </source>
</evidence>
<dbReference type="InterPro" id="IPR001128">
    <property type="entry name" value="Cyt_P450"/>
</dbReference>
<feature type="transmembrane region" description="Helical" evidence="5">
    <location>
        <begin position="20"/>
        <end position="41"/>
    </location>
</feature>
<comment type="caution">
    <text evidence="6">The sequence shown here is derived from an EMBL/GenBank/DDBJ whole genome shotgun (WGS) entry which is preliminary data.</text>
</comment>
<keyword evidence="5" id="KW-1133">Transmembrane helix</keyword>
<evidence type="ECO:0000256" key="2">
    <source>
        <dbReference type="ARBA" id="ARBA00022723"/>
    </source>
</evidence>